<dbReference type="AlphaFoldDB" id="A0AAD9Q3Q5"/>
<reference evidence="1" key="2">
    <citation type="journal article" date="2023" name="Science">
        <title>Genomic signatures of disease resistance in endangered staghorn corals.</title>
        <authorList>
            <person name="Vollmer S.V."/>
            <person name="Selwyn J.D."/>
            <person name="Despard B.A."/>
            <person name="Roesel C.L."/>
        </authorList>
    </citation>
    <scope>NUCLEOTIDE SEQUENCE</scope>
    <source>
        <strain evidence="1">K2</strain>
    </source>
</reference>
<name>A0AAD9Q3Q5_ACRCE</name>
<sequence>ARKYSPLERDCEATKCRGLRGLEVTKCIRKCISQPCYEELYSWNELEEGEIDVRLTSFKGCVVKQLQDQESRTRGIK</sequence>
<gene>
    <name evidence="1" type="ORF">P5673_024810</name>
</gene>
<proteinExistence type="predicted"/>
<dbReference type="EMBL" id="JARQWQ010000074">
    <property type="protein sequence ID" value="KAK2553825.1"/>
    <property type="molecule type" value="Genomic_DNA"/>
</dbReference>
<keyword evidence="2" id="KW-1185">Reference proteome</keyword>
<dbReference type="Proteomes" id="UP001249851">
    <property type="component" value="Unassembled WGS sequence"/>
</dbReference>
<dbReference type="InterPro" id="IPR031985">
    <property type="entry name" value="DUF4787"/>
</dbReference>
<feature type="non-terminal residue" evidence="1">
    <location>
        <position position="1"/>
    </location>
</feature>
<dbReference type="PANTHER" id="PTHR35455:SF1">
    <property type="entry name" value="AGAP005842-PA"/>
    <property type="match status" value="1"/>
</dbReference>
<evidence type="ECO:0000313" key="2">
    <source>
        <dbReference type="Proteomes" id="UP001249851"/>
    </source>
</evidence>
<accession>A0AAD9Q3Q5</accession>
<comment type="caution">
    <text evidence="1">The sequence shown here is derived from an EMBL/GenBank/DDBJ whole genome shotgun (WGS) entry which is preliminary data.</text>
</comment>
<dbReference type="Pfam" id="PF16029">
    <property type="entry name" value="DUF4787"/>
    <property type="match status" value="1"/>
</dbReference>
<evidence type="ECO:0000313" key="1">
    <source>
        <dbReference type="EMBL" id="KAK2553825.1"/>
    </source>
</evidence>
<reference evidence="1" key="1">
    <citation type="journal article" date="2023" name="G3 (Bethesda)">
        <title>Whole genome assembly and annotation of the endangered Caribbean coral Acropora cervicornis.</title>
        <authorList>
            <person name="Selwyn J.D."/>
            <person name="Vollmer S.V."/>
        </authorList>
    </citation>
    <scope>NUCLEOTIDE SEQUENCE</scope>
    <source>
        <strain evidence="1">K2</strain>
    </source>
</reference>
<dbReference type="PANTHER" id="PTHR35455">
    <property type="entry name" value="UNNAMED PRODUCT"/>
    <property type="match status" value="1"/>
</dbReference>
<organism evidence="1 2">
    <name type="scientific">Acropora cervicornis</name>
    <name type="common">Staghorn coral</name>
    <dbReference type="NCBI Taxonomy" id="6130"/>
    <lineage>
        <taxon>Eukaryota</taxon>
        <taxon>Metazoa</taxon>
        <taxon>Cnidaria</taxon>
        <taxon>Anthozoa</taxon>
        <taxon>Hexacorallia</taxon>
        <taxon>Scleractinia</taxon>
        <taxon>Astrocoeniina</taxon>
        <taxon>Acroporidae</taxon>
        <taxon>Acropora</taxon>
    </lineage>
</organism>
<protein>
    <submittedName>
        <fullName evidence="1">Uncharacterized protein</fullName>
    </submittedName>
</protein>